<dbReference type="InterPro" id="IPR005181">
    <property type="entry name" value="SASA"/>
</dbReference>
<feature type="domain" description="Sialate O-acetylesterase" evidence="2">
    <location>
        <begin position="13"/>
        <end position="247"/>
    </location>
</feature>
<evidence type="ECO:0000256" key="1">
    <source>
        <dbReference type="ARBA" id="ARBA00022801"/>
    </source>
</evidence>
<keyword evidence="1" id="KW-0378">Hydrolase</keyword>
<evidence type="ECO:0000259" key="2">
    <source>
        <dbReference type="Pfam" id="PF03629"/>
    </source>
</evidence>
<dbReference type="Pfam" id="PF03629">
    <property type="entry name" value="SASA"/>
    <property type="match status" value="1"/>
</dbReference>
<dbReference type="GO" id="GO:0016787">
    <property type="term" value="F:hydrolase activity"/>
    <property type="evidence" value="ECO:0007669"/>
    <property type="project" value="UniProtKB-KW"/>
</dbReference>
<dbReference type="InterPro" id="IPR036514">
    <property type="entry name" value="SGNH_hydro_sf"/>
</dbReference>
<dbReference type="Proteomes" id="UP000327013">
    <property type="component" value="Chromosome 7"/>
</dbReference>
<dbReference type="AlphaFoldDB" id="A0A5N6RKT6"/>
<evidence type="ECO:0000313" key="4">
    <source>
        <dbReference type="Proteomes" id="UP000327013"/>
    </source>
</evidence>
<evidence type="ECO:0000313" key="3">
    <source>
        <dbReference type="EMBL" id="KAE8100132.1"/>
    </source>
</evidence>
<protein>
    <recommendedName>
        <fullName evidence="2">Sialate O-acetylesterase domain-containing protein</fullName>
    </recommendedName>
</protein>
<keyword evidence="4" id="KW-1185">Reference proteome</keyword>
<gene>
    <name evidence="3" type="ORF">FH972_018059</name>
</gene>
<dbReference type="Gene3D" id="3.40.50.1110">
    <property type="entry name" value="SGNH hydrolase"/>
    <property type="match status" value="1"/>
</dbReference>
<dbReference type="SUPFAM" id="SSF52266">
    <property type="entry name" value="SGNH hydrolase"/>
    <property type="match status" value="1"/>
</dbReference>
<reference evidence="3 4" key="1">
    <citation type="submission" date="2019-06" db="EMBL/GenBank/DDBJ databases">
        <title>A chromosomal-level reference genome of Carpinus fangiana (Coryloideae, Betulaceae).</title>
        <authorList>
            <person name="Yang X."/>
            <person name="Wang Z."/>
            <person name="Zhang L."/>
            <person name="Hao G."/>
            <person name="Liu J."/>
            <person name="Yang Y."/>
        </authorList>
    </citation>
    <scope>NUCLEOTIDE SEQUENCE [LARGE SCALE GENOMIC DNA]</scope>
    <source>
        <strain evidence="3">Cfa_2016G</strain>
        <tissue evidence="3">Leaf</tissue>
    </source>
</reference>
<dbReference type="InterPro" id="IPR052940">
    <property type="entry name" value="Carb_Esterase_6"/>
</dbReference>
<accession>A0A5N6RKT6</accession>
<organism evidence="3 4">
    <name type="scientific">Carpinus fangiana</name>
    <dbReference type="NCBI Taxonomy" id="176857"/>
    <lineage>
        <taxon>Eukaryota</taxon>
        <taxon>Viridiplantae</taxon>
        <taxon>Streptophyta</taxon>
        <taxon>Embryophyta</taxon>
        <taxon>Tracheophyta</taxon>
        <taxon>Spermatophyta</taxon>
        <taxon>Magnoliopsida</taxon>
        <taxon>eudicotyledons</taxon>
        <taxon>Gunneridae</taxon>
        <taxon>Pentapetalae</taxon>
        <taxon>rosids</taxon>
        <taxon>fabids</taxon>
        <taxon>Fagales</taxon>
        <taxon>Betulaceae</taxon>
        <taxon>Carpinus</taxon>
    </lineage>
</organism>
<sequence length="254" mass="27854">MAAHVKVEGCQPKNIFLLAGQSNMSGRGGNYDDTDNNIKWDGEIPPECTPNPNILRLNANKSWEEAHDPLHKDIDCLKTCGIGPGMPFANAILAKDPSFGSIGLVPCAIGGTRMVEWARGAALYNQLVDRAKASLNGGEAKIRALLWYQGESDTSLQDSRLYKGRFEKFISDLRQDLDQPDLPIIMVGICSADQGPFMNVIRQIQLNFDEKNVKCVDAMGSTFLADDKHLDTKSEIRVGLKLADAFLSSFAHIS</sequence>
<dbReference type="PANTHER" id="PTHR31988:SF15">
    <property type="entry name" value="ESTERASE, PUTATIVE (DUF303)-RELATED"/>
    <property type="match status" value="1"/>
</dbReference>
<dbReference type="PANTHER" id="PTHR31988">
    <property type="entry name" value="ESTERASE, PUTATIVE (DUF303)-RELATED"/>
    <property type="match status" value="1"/>
</dbReference>
<dbReference type="OrthoDB" id="42638at2759"/>
<proteinExistence type="predicted"/>
<dbReference type="EMBL" id="CM017327">
    <property type="protein sequence ID" value="KAE8100132.1"/>
    <property type="molecule type" value="Genomic_DNA"/>
</dbReference>
<name>A0A5N6RKT6_9ROSI</name>